<dbReference type="GO" id="GO:0008233">
    <property type="term" value="F:peptidase activity"/>
    <property type="evidence" value="ECO:0007669"/>
    <property type="project" value="InterPro"/>
</dbReference>
<dbReference type="AlphaFoldDB" id="A0A344J7L3"/>
<evidence type="ECO:0000313" key="5">
    <source>
        <dbReference type="Proteomes" id="UP000251842"/>
    </source>
</evidence>
<evidence type="ECO:0000256" key="2">
    <source>
        <dbReference type="ARBA" id="ARBA00022801"/>
    </source>
</evidence>
<dbReference type="PANTHER" id="PTHR43798:SF27">
    <property type="entry name" value="HYDROLASE ALPHA_BETA HYDROLASE FOLD FAMILY"/>
    <property type="match status" value="1"/>
</dbReference>
<dbReference type="Gene3D" id="3.40.50.1820">
    <property type="entry name" value="alpha/beta hydrolase"/>
    <property type="match status" value="1"/>
</dbReference>
<gene>
    <name evidence="4" type="ORF">DCD74_10340</name>
</gene>
<dbReference type="GO" id="GO:0006508">
    <property type="term" value="P:proteolysis"/>
    <property type="evidence" value="ECO:0007669"/>
    <property type="project" value="InterPro"/>
</dbReference>
<dbReference type="InterPro" id="IPR000073">
    <property type="entry name" value="AB_hydrolase_1"/>
</dbReference>
<dbReference type="PROSITE" id="PS51257">
    <property type="entry name" value="PROKAR_LIPOPROTEIN"/>
    <property type="match status" value="1"/>
</dbReference>
<keyword evidence="2 4" id="KW-0378">Hydrolase</keyword>
<dbReference type="SUPFAM" id="SSF53474">
    <property type="entry name" value="alpha/beta-Hydrolases"/>
    <property type="match status" value="1"/>
</dbReference>
<dbReference type="InterPro" id="IPR050266">
    <property type="entry name" value="AB_hydrolase_sf"/>
</dbReference>
<protein>
    <submittedName>
        <fullName evidence="4">Alpha/beta hydrolase</fullName>
    </submittedName>
</protein>
<dbReference type="EMBL" id="CP029556">
    <property type="protein sequence ID" value="AXA85023.1"/>
    <property type="molecule type" value="Genomic_DNA"/>
</dbReference>
<feature type="domain" description="AB hydrolase-1" evidence="3">
    <location>
        <begin position="93"/>
        <end position="454"/>
    </location>
</feature>
<evidence type="ECO:0000313" key="4">
    <source>
        <dbReference type="EMBL" id="AXA85023.1"/>
    </source>
</evidence>
<dbReference type="PANTHER" id="PTHR43798">
    <property type="entry name" value="MONOACYLGLYCEROL LIPASE"/>
    <property type="match status" value="1"/>
</dbReference>
<proteinExistence type="inferred from homology"/>
<keyword evidence="5" id="KW-1185">Reference proteome</keyword>
<reference evidence="5" key="1">
    <citation type="submission" date="2018-05" db="EMBL/GenBank/DDBJ databases">
        <title>Luteimonas pekinense sp. nov., isolated from human Meibomian gland secretions, Beijing, China.</title>
        <authorList>
            <person name="Wen T."/>
            <person name="Bai H."/>
            <person name="Lv H."/>
        </authorList>
    </citation>
    <scope>NUCLEOTIDE SEQUENCE [LARGE SCALE GENOMIC DNA]</scope>
    <source>
        <strain evidence="5">83-4</strain>
    </source>
</reference>
<dbReference type="PRINTS" id="PR00793">
    <property type="entry name" value="PROAMNOPTASE"/>
</dbReference>
<dbReference type="InterPro" id="IPR029058">
    <property type="entry name" value="AB_hydrolase_fold"/>
</dbReference>
<comment type="similarity">
    <text evidence="1">Belongs to the peptidase S33 family.</text>
</comment>
<dbReference type="GO" id="GO:0016020">
    <property type="term" value="C:membrane"/>
    <property type="evidence" value="ECO:0007669"/>
    <property type="project" value="TreeGrafter"/>
</dbReference>
<accession>A0A344J7L3</accession>
<evidence type="ECO:0000259" key="3">
    <source>
        <dbReference type="Pfam" id="PF00561"/>
    </source>
</evidence>
<dbReference type="Pfam" id="PF00561">
    <property type="entry name" value="Abhydrolase_1"/>
    <property type="match status" value="1"/>
</dbReference>
<name>A0A344J7L3_9GAMM</name>
<evidence type="ECO:0000256" key="1">
    <source>
        <dbReference type="ARBA" id="ARBA00010088"/>
    </source>
</evidence>
<dbReference type="KEGG" id="lue:DCD74_10340"/>
<sequence length="498" mass="53360">MNRPTRLTLAVGLALLAGCNRSPEASPDTRMALGSLRLAPCSLESPMPGTDALEAQCGTFSVPEDRAKPNGRRIALNIAWIPADKPGGGQPDPVVFLAGGPGQSAVETFPGLGPVFKDVMKDRGVLLIDQRGTGKSHPLNCKSEEADQQVKADDAAAQLAITKRCMDTLAADADLARYTTTDAIADLDDVRKAAGFDKLNLIGISYGTRVAQQYALRHPQHVRTVTLDSPVPNALGLGNIFARNLDDALAAQFAVCKENAACRTRMGDPRTELQALLTRLRANPVQVAYRDASTNEEKTDTLTADTVAGLVRMYAYMPAAGALLPQLIHEANQGRYASLMALAKMLSGQMEDQMAMGMQMSVVCTEDADSMVSRAEDADTVLGNRMTEAMAQTCAIWPKGAKPADFNTALKGDLPVLVLTGEFDPVTPPRYGEEIVKTLPNSRWLNLKGQGHNVIGAGCMPKLFAQFIEKADAKALDAKCLDQLAYVPPFTSYSGWEP</sequence>
<dbReference type="Proteomes" id="UP000251842">
    <property type="component" value="Chromosome"/>
</dbReference>
<dbReference type="OrthoDB" id="4510475at2"/>
<organism evidence="4 5">
    <name type="scientific">Solilutibacter oculi</name>
    <dbReference type="NCBI Taxonomy" id="2698682"/>
    <lineage>
        <taxon>Bacteria</taxon>
        <taxon>Pseudomonadati</taxon>
        <taxon>Pseudomonadota</taxon>
        <taxon>Gammaproteobacteria</taxon>
        <taxon>Lysobacterales</taxon>
        <taxon>Lysobacteraceae</taxon>
        <taxon>Solilutibacter</taxon>
    </lineage>
</organism>
<dbReference type="RefSeq" id="WP_112927235.1">
    <property type="nucleotide sequence ID" value="NZ_CP029556.1"/>
</dbReference>
<dbReference type="InterPro" id="IPR002410">
    <property type="entry name" value="Peptidase_S33"/>
</dbReference>